<evidence type="ECO:0000313" key="3">
    <source>
        <dbReference type="Proteomes" id="UP001295794"/>
    </source>
</evidence>
<comment type="caution">
    <text evidence="2">The sequence shown here is derived from an EMBL/GenBank/DDBJ whole genome shotgun (WGS) entry which is preliminary data.</text>
</comment>
<name>A0AAD2HPI3_9AGAR</name>
<keyword evidence="3" id="KW-1185">Reference proteome</keyword>
<protein>
    <submittedName>
        <fullName evidence="2">Uncharacterized protein</fullName>
    </submittedName>
</protein>
<sequence>PRLGTPSSTSCAGDLLLTTARRWTTTTGRPAHSASSVRFGTQAWRPMHRSRRTTPSPAHWPCR</sequence>
<evidence type="ECO:0000256" key="1">
    <source>
        <dbReference type="SAM" id="MobiDB-lite"/>
    </source>
</evidence>
<evidence type="ECO:0000313" key="2">
    <source>
        <dbReference type="EMBL" id="CAK5278926.1"/>
    </source>
</evidence>
<feature type="region of interest" description="Disordered" evidence="1">
    <location>
        <begin position="26"/>
        <end position="63"/>
    </location>
</feature>
<reference evidence="2" key="1">
    <citation type="submission" date="2023-11" db="EMBL/GenBank/DDBJ databases">
        <authorList>
            <person name="De Vega J J."/>
            <person name="De Vega J J."/>
        </authorList>
    </citation>
    <scope>NUCLEOTIDE SEQUENCE</scope>
</reference>
<dbReference type="EMBL" id="CAVNYO010000432">
    <property type="protein sequence ID" value="CAK5278926.1"/>
    <property type="molecule type" value="Genomic_DNA"/>
</dbReference>
<organism evidence="2 3">
    <name type="scientific">Mycena citricolor</name>
    <dbReference type="NCBI Taxonomy" id="2018698"/>
    <lineage>
        <taxon>Eukaryota</taxon>
        <taxon>Fungi</taxon>
        <taxon>Dikarya</taxon>
        <taxon>Basidiomycota</taxon>
        <taxon>Agaricomycotina</taxon>
        <taxon>Agaricomycetes</taxon>
        <taxon>Agaricomycetidae</taxon>
        <taxon>Agaricales</taxon>
        <taxon>Marasmiineae</taxon>
        <taxon>Mycenaceae</taxon>
        <taxon>Mycena</taxon>
    </lineage>
</organism>
<proteinExistence type="predicted"/>
<dbReference type="AlphaFoldDB" id="A0AAD2HPI3"/>
<dbReference type="Proteomes" id="UP001295794">
    <property type="component" value="Unassembled WGS sequence"/>
</dbReference>
<gene>
    <name evidence="2" type="ORF">MYCIT1_LOCUS28634</name>
</gene>
<feature type="non-terminal residue" evidence="2">
    <location>
        <position position="1"/>
    </location>
</feature>
<accession>A0AAD2HPI3</accession>